<name>A0A378Q0Z8_MORBO</name>
<reference evidence="1 2" key="1">
    <citation type="submission" date="2018-06" db="EMBL/GenBank/DDBJ databases">
        <authorList>
            <consortium name="Pathogen Informatics"/>
            <person name="Doyle S."/>
        </authorList>
    </citation>
    <scope>NUCLEOTIDE SEQUENCE [LARGE SCALE GENOMIC DNA]</scope>
    <source>
        <strain evidence="1 2">NCTC9426</strain>
    </source>
</reference>
<organism evidence="1 2">
    <name type="scientific">Moraxella bovis</name>
    <dbReference type="NCBI Taxonomy" id="476"/>
    <lineage>
        <taxon>Bacteria</taxon>
        <taxon>Pseudomonadati</taxon>
        <taxon>Pseudomonadota</taxon>
        <taxon>Gammaproteobacteria</taxon>
        <taxon>Moraxellales</taxon>
        <taxon>Moraxellaceae</taxon>
        <taxon>Moraxella</taxon>
    </lineage>
</organism>
<accession>A0A378Q0Z8</accession>
<gene>
    <name evidence="1" type="ORF">NCTC9426_02810</name>
</gene>
<evidence type="ECO:0000313" key="1">
    <source>
        <dbReference type="EMBL" id="STY94074.1"/>
    </source>
</evidence>
<dbReference type="RefSeq" id="WP_115370146.1">
    <property type="nucleotide sequence ID" value="NZ_UGPZ01000003.1"/>
</dbReference>
<dbReference type="Proteomes" id="UP000254133">
    <property type="component" value="Unassembled WGS sequence"/>
</dbReference>
<proteinExistence type="predicted"/>
<dbReference type="EMBL" id="UGPZ01000003">
    <property type="protein sequence ID" value="STY94074.1"/>
    <property type="molecule type" value="Genomic_DNA"/>
</dbReference>
<evidence type="ECO:0000313" key="2">
    <source>
        <dbReference type="Proteomes" id="UP000254133"/>
    </source>
</evidence>
<protein>
    <submittedName>
        <fullName evidence="1">Uncharacterized protein</fullName>
    </submittedName>
</protein>
<dbReference type="AlphaFoldDB" id="A0A378Q0Z8"/>
<sequence>MIIDIPPQIEQIIISQAQSKGISVDELIVQKFATKEMYPKGDVRRLKYIIKTDIKASIDDVNNGIAMGAVYGELDNE</sequence>